<dbReference type="Pfam" id="PF26061">
    <property type="entry name" value="DUF8021"/>
    <property type="match status" value="1"/>
</dbReference>
<dbReference type="RefSeq" id="WP_336925560.1">
    <property type="nucleotide sequence ID" value="NZ_JBANRO010000004.1"/>
</dbReference>
<gene>
    <name evidence="2" type="ORF">ACFODU_02170</name>
</gene>
<comment type="caution">
    <text evidence="2">The sequence shown here is derived from an EMBL/GenBank/DDBJ whole genome shotgun (WGS) entry which is preliminary data.</text>
</comment>
<dbReference type="InterPro" id="IPR058334">
    <property type="entry name" value="DUF8021"/>
</dbReference>
<protein>
    <recommendedName>
        <fullName evidence="1">DUF8021 domain-containing protein</fullName>
    </recommendedName>
</protein>
<reference evidence="3" key="1">
    <citation type="journal article" date="2019" name="Int. J. Syst. Evol. Microbiol.">
        <title>The Global Catalogue of Microorganisms (GCM) 10K type strain sequencing project: providing services to taxonomists for standard genome sequencing and annotation.</title>
        <authorList>
            <consortium name="The Broad Institute Genomics Platform"/>
            <consortium name="The Broad Institute Genome Sequencing Center for Infectious Disease"/>
            <person name="Wu L."/>
            <person name="Ma J."/>
        </authorList>
    </citation>
    <scope>NUCLEOTIDE SEQUENCE [LARGE SCALE GENOMIC DNA]</scope>
    <source>
        <strain evidence="3">KCTC 52607</strain>
    </source>
</reference>
<dbReference type="Proteomes" id="UP001595456">
    <property type="component" value="Unassembled WGS sequence"/>
</dbReference>
<name>A0ABV7E2B9_9SPHN</name>
<sequence>MAVSSHPGRKWERAALYAGAEAYLDALVAKDPSRLAFTDDVVFTENNVQLMLGDGLWNTISARRPDYDLKCADLDTGQVSWFGVIEERGHPAIMALRLAYRGEAISEVETIVCRAHELGPFPNIAGYEKPVRPLLLADVPPQERLPRDRLISIADGYFDTIQLNDGTLFTHFTDECDRIENGLQTTNTDIEGYPIARMGTADQFRLGQYIYDDRLRDRRFPLVDEEKGIVLAAGFIDHAGRVTDVTWTDGSRHTSIFHFPHSFVLLELFKIVGGKIAEVEAVFITVPYNMVSPWVARQPYVIRG</sequence>
<keyword evidence="3" id="KW-1185">Reference proteome</keyword>
<proteinExistence type="predicted"/>
<evidence type="ECO:0000313" key="3">
    <source>
        <dbReference type="Proteomes" id="UP001595456"/>
    </source>
</evidence>
<evidence type="ECO:0000313" key="2">
    <source>
        <dbReference type="EMBL" id="MFC3096607.1"/>
    </source>
</evidence>
<dbReference type="EMBL" id="JBHRST010000002">
    <property type="protein sequence ID" value="MFC3096607.1"/>
    <property type="molecule type" value="Genomic_DNA"/>
</dbReference>
<feature type="domain" description="DUF8021" evidence="1">
    <location>
        <begin position="144"/>
        <end position="283"/>
    </location>
</feature>
<organism evidence="2 3">
    <name type="scientific">Alteraurantiacibacter palmitatis</name>
    <dbReference type="NCBI Taxonomy" id="2054628"/>
    <lineage>
        <taxon>Bacteria</taxon>
        <taxon>Pseudomonadati</taxon>
        <taxon>Pseudomonadota</taxon>
        <taxon>Alphaproteobacteria</taxon>
        <taxon>Sphingomonadales</taxon>
        <taxon>Erythrobacteraceae</taxon>
        <taxon>Alteraurantiacibacter</taxon>
    </lineage>
</organism>
<evidence type="ECO:0000259" key="1">
    <source>
        <dbReference type="Pfam" id="PF26061"/>
    </source>
</evidence>
<accession>A0ABV7E2B9</accession>